<sequence length="582" mass="67951">MKAIMLMFDSLNKRLLSAYGSDAAITPNFQRLREKTARFDNFYVGSMPCMPARRELHTGRYNFLHRGWSPLEPFDDSMPELLKKHGVHTHLVTDHKHYWRDGGATYHSRYNTYEFVRGQEGDAWKGVVDKPAYRYESGEPEEIKQRRITSRVQHQINVQFMQNEEDHHLARTINKGLEFIETNHASDNWFLQLECFDPHEPFFVPEKYLKMYGIDDPSQFDGWPPYYFVTESEERKSTIQKYYKALLTMVDAYVGRVLDYMDRHDLWKDTMLIVNTDHGFLLGEHEWWGKNIMPLYNEVANIPCFIWHPAFPSCAGESRQALAQTIDLPATLLEVFGVEKPADMQGVSLLPALRDDTPVRDYALFGYHGCHVNITDGRYVYMRSPTEQGIDGLYEYTLMPTRINRRFTPGELRETTLHPPFAFTKGCPVMKIPAESVMTRDADRFGHRLYDLKADPAQRRQSQDQQVAARLRDNMVEMMQQTDAPPELYARYRLDEASSPLLGHDPHLLPELAAFAPQVRYGLYALLQHLEASGQQTLADELKNDSQPDWQQENLWRFVQNRVPMEQHQSVYYKMALEMRLD</sequence>
<name>A0A6N3FSB0_9ENTR</name>
<dbReference type="EMBL" id="CACRTZ010000032">
    <property type="protein sequence ID" value="VYU54944.1"/>
    <property type="molecule type" value="Genomic_DNA"/>
</dbReference>
<gene>
    <name evidence="4" type="primary">betC_4</name>
    <name evidence="4" type="ORF">EMLFYP7_02803</name>
</gene>
<dbReference type="InterPro" id="IPR000917">
    <property type="entry name" value="Sulfatase_N"/>
</dbReference>
<protein>
    <submittedName>
        <fullName evidence="4">Choline-sulfatase</fullName>
        <ecNumber evidence="4">3.1.6.6</ecNumber>
    </submittedName>
</protein>
<evidence type="ECO:0000256" key="1">
    <source>
        <dbReference type="ARBA" id="ARBA00022723"/>
    </source>
</evidence>
<dbReference type="PANTHER" id="PTHR45953">
    <property type="entry name" value="IDURONATE 2-SULFATASE"/>
    <property type="match status" value="1"/>
</dbReference>
<keyword evidence="1" id="KW-0479">Metal-binding</keyword>
<dbReference type="GO" id="GO:0005737">
    <property type="term" value="C:cytoplasm"/>
    <property type="evidence" value="ECO:0007669"/>
    <property type="project" value="TreeGrafter"/>
</dbReference>
<evidence type="ECO:0000313" key="4">
    <source>
        <dbReference type="EMBL" id="VYU54944.1"/>
    </source>
</evidence>
<evidence type="ECO:0000259" key="3">
    <source>
        <dbReference type="Pfam" id="PF00884"/>
    </source>
</evidence>
<dbReference type="InterPro" id="IPR017850">
    <property type="entry name" value="Alkaline_phosphatase_core_sf"/>
</dbReference>
<dbReference type="Pfam" id="PF00884">
    <property type="entry name" value="Sulfatase"/>
    <property type="match status" value="1"/>
</dbReference>
<accession>A0A6N3FSB0</accession>
<dbReference type="GO" id="GO:0047753">
    <property type="term" value="F:choline-sulfatase activity"/>
    <property type="evidence" value="ECO:0007669"/>
    <property type="project" value="UniProtKB-EC"/>
</dbReference>
<dbReference type="Gene3D" id="3.40.720.10">
    <property type="entry name" value="Alkaline Phosphatase, subunit A"/>
    <property type="match status" value="1"/>
</dbReference>
<dbReference type="PANTHER" id="PTHR45953:SF1">
    <property type="entry name" value="IDURONATE 2-SULFATASE"/>
    <property type="match status" value="1"/>
</dbReference>
<dbReference type="RefSeq" id="WP_156566494.1">
    <property type="nucleotide sequence ID" value="NZ_CACRTZ010000032.1"/>
</dbReference>
<organism evidence="4">
    <name type="scientific">Phytobacter massiliensis</name>
    <dbReference type="NCBI Taxonomy" id="1485952"/>
    <lineage>
        <taxon>Bacteria</taxon>
        <taxon>Pseudomonadati</taxon>
        <taxon>Pseudomonadota</taxon>
        <taxon>Gammaproteobacteria</taxon>
        <taxon>Enterobacterales</taxon>
        <taxon>Enterobacteriaceae</taxon>
        <taxon>Phytobacter</taxon>
    </lineage>
</organism>
<evidence type="ECO:0000256" key="2">
    <source>
        <dbReference type="ARBA" id="ARBA00022801"/>
    </source>
</evidence>
<dbReference type="CDD" id="cd16148">
    <property type="entry name" value="sulfatase_like"/>
    <property type="match status" value="1"/>
</dbReference>
<dbReference type="SUPFAM" id="SSF53649">
    <property type="entry name" value="Alkaline phosphatase-like"/>
    <property type="match status" value="1"/>
</dbReference>
<feature type="domain" description="Sulfatase N-terminal" evidence="3">
    <location>
        <begin position="4"/>
        <end position="338"/>
    </location>
</feature>
<dbReference type="AlphaFoldDB" id="A0A6N3FSB0"/>
<proteinExistence type="predicted"/>
<dbReference type="GO" id="GO:0046872">
    <property type="term" value="F:metal ion binding"/>
    <property type="evidence" value="ECO:0007669"/>
    <property type="project" value="UniProtKB-KW"/>
</dbReference>
<dbReference type="EC" id="3.1.6.6" evidence="4"/>
<reference evidence="4" key="1">
    <citation type="submission" date="2019-11" db="EMBL/GenBank/DDBJ databases">
        <authorList>
            <person name="Feng L."/>
        </authorList>
    </citation>
    <scope>NUCLEOTIDE SEQUENCE</scope>
    <source>
        <strain evidence="4">EMassiliensisLFYP7</strain>
    </source>
</reference>
<keyword evidence="2 4" id="KW-0378">Hydrolase</keyword>